<dbReference type="Proteomes" id="UP000464314">
    <property type="component" value="Chromosome"/>
</dbReference>
<dbReference type="KEGG" id="anr:Ana3638_09845"/>
<dbReference type="EMBL" id="CP048000">
    <property type="protein sequence ID" value="QHQ61033.1"/>
    <property type="molecule type" value="Genomic_DNA"/>
</dbReference>
<evidence type="ECO:0000259" key="1">
    <source>
        <dbReference type="Pfam" id="PF01636"/>
    </source>
</evidence>
<dbReference type="SUPFAM" id="SSF56112">
    <property type="entry name" value="Protein kinase-like (PK-like)"/>
    <property type="match status" value="1"/>
</dbReference>
<dbReference type="Pfam" id="PF01636">
    <property type="entry name" value="APH"/>
    <property type="match status" value="1"/>
</dbReference>
<organism evidence="2 3">
    <name type="scientific">Anaerocolumna sedimenticola</name>
    <dbReference type="NCBI Taxonomy" id="2696063"/>
    <lineage>
        <taxon>Bacteria</taxon>
        <taxon>Bacillati</taxon>
        <taxon>Bacillota</taxon>
        <taxon>Clostridia</taxon>
        <taxon>Lachnospirales</taxon>
        <taxon>Lachnospiraceae</taxon>
        <taxon>Anaerocolumna</taxon>
    </lineage>
</organism>
<dbReference type="RefSeq" id="WP_161837861.1">
    <property type="nucleotide sequence ID" value="NZ_CP048000.1"/>
</dbReference>
<dbReference type="InterPro" id="IPR002575">
    <property type="entry name" value="Aminoglycoside_PTrfase"/>
</dbReference>
<dbReference type="Gene3D" id="3.90.1200.10">
    <property type="match status" value="1"/>
</dbReference>
<reference evidence="2 3" key="1">
    <citation type="submission" date="2020-01" db="EMBL/GenBank/DDBJ databases">
        <title>Genome analysis of Anaerocolumna sp. CBA3638.</title>
        <authorList>
            <person name="Kim J."/>
            <person name="Roh S.W."/>
        </authorList>
    </citation>
    <scope>NUCLEOTIDE SEQUENCE [LARGE SCALE GENOMIC DNA]</scope>
    <source>
        <strain evidence="2 3">CBA3638</strain>
    </source>
</reference>
<sequence>MFEKEEILHGGNVNNVVRIGNTVHRSVNWSPYVHELLLYLEKQGFDGAPKFIGIDEKGCEILSYIEGEVSGNDYPDFKPYIWSEDSLIRCAQLLRRYHDAVQGFIGISDYYTNEEHNAVPGKWENEVVCHNDAALYNIVFKDEVPVALIDFDLAKPGPRIWDIVYMLYTSVPLASFAIDYNTGKSIPYNPELHAADRTRRISLFMDAYGIKIPHNIKEWTISRIKALCDTLTIGAANGNEAYRKMIDEGHLAHYKWEIIFLKEHFKDWME</sequence>
<keyword evidence="2" id="KW-0808">Transferase</keyword>
<feature type="domain" description="Aminoglycoside phosphotransferase" evidence="1">
    <location>
        <begin position="115"/>
        <end position="184"/>
    </location>
</feature>
<proteinExistence type="predicted"/>
<evidence type="ECO:0000313" key="2">
    <source>
        <dbReference type="EMBL" id="QHQ61033.1"/>
    </source>
</evidence>
<gene>
    <name evidence="2" type="ORF">Ana3638_09845</name>
</gene>
<dbReference type="AlphaFoldDB" id="A0A6P1TKS0"/>
<keyword evidence="3" id="KW-1185">Reference proteome</keyword>
<protein>
    <submittedName>
        <fullName evidence="2">Phosphotransferase</fullName>
    </submittedName>
</protein>
<accession>A0A6P1TKS0</accession>
<dbReference type="GO" id="GO:0016740">
    <property type="term" value="F:transferase activity"/>
    <property type="evidence" value="ECO:0007669"/>
    <property type="project" value="UniProtKB-KW"/>
</dbReference>
<evidence type="ECO:0000313" key="3">
    <source>
        <dbReference type="Proteomes" id="UP000464314"/>
    </source>
</evidence>
<dbReference type="InterPro" id="IPR011009">
    <property type="entry name" value="Kinase-like_dom_sf"/>
</dbReference>
<name>A0A6P1TKS0_9FIRM</name>